<evidence type="ECO:0000259" key="2">
    <source>
        <dbReference type="Pfam" id="PF12776"/>
    </source>
</evidence>
<dbReference type="AlphaFoldDB" id="A0A5A7R1T8"/>
<evidence type="ECO:0000313" key="4">
    <source>
        <dbReference type="Proteomes" id="UP000325081"/>
    </source>
</evidence>
<gene>
    <name evidence="3" type="ORF">STAS_28008</name>
</gene>
<dbReference type="PANTHER" id="PTHR46929:SF3">
    <property type="entry name" value="MYB_SANT-LIKE DOMAIN-CONTAINING PROTEIN"/>
    <property type="match status" value="1"/>
</dbReference>
<feature type="region of interest" description="Disordered" evidence="1">
    <location>
        <begin position="206"/>
        <end position="225"/>
    </location>
</feature>
<dbReference type="Pfam" id="PF12776">
    <property type="entry name" value="Myb_DNA-bind_3"/>
    <property type="match status" value="1"/>
</dbReference>
<dbReference type="EMBL" id="BKCP01009403">
    <property type="protein sequence ID" value="GER50687.1"/>
    <property type="molecule type" value="Genomic_DNA"/>
</dbReference>
<comment type="caution">
    <text evidence="3">The sequence shown here is derived from an EMBL/GenBank/DDBJ whole genome shotgun (WGS) entry which is preliminary data.</text>
</comment>
<feature type="region of interest" description="Disordered" evidence="1">
    <location>
        <begin position="239"/>
        <end position="263"/>
    </location>
</feature>
<protein>
    <submittedName>
        <fullName evidence="3">Ribosome-binding factor A</fullName>
    </submittedName>
</protein>
<reference evidence="4" key="1">
    <citation type="journal article" date="2019" name="Curr. Biol.">
        <title>Genome Sequence of Striga asiatica Provides Insight into the Evolution of Plant Parasitism.</title>
        <authorList>
            <person name="Yoshida S."/>
            <person name="Kim S."/>
            <person name="Wafula E.K."/>
            <person name="Tanskanen J."/>
            <person name="Kim Y.M."/>
            <person name="Honaas L."/>
            <person name="Yang Z."/>
            <person name="Spallek T."/>
            <person name="Conn C.E."/>
            <person name="Ichihashi Y."/>
            <person name="Cheong K."/>
            <person name="Cui S."/>
            <person name="Der J.P."/>
            <person name="Gundlach H."/>
            <person name="Jiao Y."/>
            <person name="Hori C."/>
            <person name="Ishida J.K."/>
            <person name="Kasahara H."/>
            <person name="Kiba T."/>
            <person name="Kim M.S."/>
            <person name="Koo N."/>
            <person name="Laohavisit A."/>
            <person name="Lee Y.H."/>
            <person name="Lumba S."/>
            <person name="McCourt P."/>
            <person name="Mortimer J.C."/>
            <person name="Mutuku J.M."/>
            <person name="Nomura T."/>
            <person name="Sasaki-Sekimoto Y."/>
            <person name="Seto Y."/>
            <person name="Wang Y."/>
            <person name="Wakatake T."/>
            <person name="Sakakibara H."/>
            <person name="Demura T."/>
            <person name="Yamaguchi S."/>
            <person name="Yoneyama K."/>
            <person name="Manabe R.I."/>
            <person name="Nelson D.C."/>
            <person name="Schulman A.H."/>
            <person name="Timko M.P."/>
            <person name="dePamphilis C.W."/>
            <person name="Choi D."/>
            <person name="Shirasu K."/>
        </authorList>
    </citation>
    <scope>NUCLEOTIDE SEQUENCE [LARGE SCALE GENOMIC DNA]</scope>
    <source>
        <strain evidence="4">cv. UVA1</strain>
    </source>
</reference>
<evidence type="ECO:0000313" key="3">
    <source>
        <dbReference type="EMBL" id="GER50687.1"/>
    </source>
</evidence>
<dbReference type="PANTHER" id="PTHR46929">
    <property type="entry name" value="EXPRESSED PROTEIN"/>
    <property type="match status" value="1"/>
</dbReference>
<accession>A0A5A7R1T8</accession>
<organism evidence="3 4">
    <name type="scientific">Striga asiatica</name>
    <name type="common">Asiatic witchweed</name>
    <name type="synonym">Buchnera asiatica</name>
    <dbReference type="NCBI Taxonomy" id="4170"/>
    <lineage>
        <taxon>Eukaryota</taxon>
        <taxon>Viridiplantae</taxon>
        <taxon>Streptophyta</taxon>
        <taxon>Embryophyta</taxon>
        <taxon>Tracheophyta</taxon>
        <taxon>Spermatophyta</taxon>
        <taxon>Magnoliopsida</taxon>
        <taxon>eudicotyledons</taxon>
        <taxon>Gunneridae</taxon>
        <taxon>Pentapetalae</taxon>
        <taxon>asterids</taxon>
        <taxon>lamiids</taxon>
        <taxon>Lamiales</taxon>
        <taxon>Orobanchaceae</taxon>
        <taxon>Buchnereae</taxon>
        <taxon>Striga</taxon>
    </lineage>
</organism>
<dbReference type="Proteomes" id="UP000325081">
    <property type="component" value="Unassembled WGS sequence"/>
</dbReference>
<evidence type="ECO:0000256" key="1">
    <source>
        <dbReference type="SAM" id="MobiDB-lite"/>
    </source>
</evidence>
<sequence length="263" mass="30226">MAPTKKLKGAISQDKVFYTKEWTKEVEKVFVDFLIDQKKKGFYEVGRVNMHALMCASSMLNERFGMTFDHKFIIDRLRKLRKRYHVFKWMKTLSGVVYNPNGHKVEATEPTWNFIVREEKLGMAYMKGGEPLFPDLKFLFNEGPGDESENDDHEIIDIASDSDHGDNEDNGDHNNSPDPHLPLENESDNTNNSFWNELAWYNSDNASGSTIPDPENPPSKLSTTEDVLRKCNRHWAHYDWSNKGNDVDDIPNSSTASSSPFKK</sequence>
<proteinExistence type="predicted"/>
<name>A0A5A7R1T8_STRAF</name>
<feature type="region of interest" description="Disordered" evidence="1">
    <location>
        <begin position="159"/>
        <end position="189"/>
    </location>
</feature>
<feature type="domain" description="Myb/SANT-like" evidence="2">
    <location>
        <begin position="21"/>
        <end position="113"/>
    </location>
</feature>
<keyword evidence="4" id="KW-1185">Reference proteome</keyword>
<feature type="compositionally biased region" description="Polar residues" evidence="1">
    <location>
        <begin position="251"/>
        <end position="263"/>
    </location>
</feature>
<dbReference type="InterPro" id="IPR024752">
    <property type="entry name" value="Myb/SANT-like_dom"/>
</dbReference>
<feature type="compositionally biased region" description="Basic and acidic residues" evidence="1">
    <location>
        <begin position="159"/>
        <end position="172"/>
    </location>
</feature>
<dbReference type="OrthoDB" id="686198at2759"/>